<dbReference type="InterPro" id="IPR003869">
    <property type="entry name" value="Polysac_CapD-like"/>
</dbReference>
<feature type="transmembrane region" description="Helical" evidence="2">
    <location>
        <begin position="23"/>
        <end position="44"/>
    </location>
</feature>
<dbReference type="Pfam" id="PF02719">
    <property type="entry name" value="Polysacc_synt_2"/>
    <property type="match status" value="1"/>
</dbReference>
<evidence type="ECO:0000259" key="3">
    <source>
        <dbReference type="Pfam" id="PF02719"/>
    </source>
</evidence>
<dbReference type="EMBL" id="JARZZP010000010">
    <property type="protein sequence ID" value="MDI1474374.1"/>
    <property type="molecule type" value="Genomic_DNA"/>
</dbReference>
<keyword evidence="2" id="KW-0812">Transmembrane</keyword>
<proteinExistence type="inferred from homology"/>
<dbReference type="PANTHER" id="PTHR43318">
    <property type="entry name" value="UDP-N-ACETYLGLUCOSAMINE 4,6-DEHYDRATASE"/>
    <property type="match status" value="1"/>
</dbReference>
<comment type="caution">
    <text evidence="4">The sequence shown here is derived from an EMBL/GenBank/DDBJ whole genome shotgun (WGS) entry which is preliminary data.</text>
</comment>
<dbReference type="SUPFAM" id="SSF51735">
    <property type="entry name" value="NAD(P)-binding Rossmann-fold domains"/>
    <property type="match status" value="1"/>
</dbReference>
<evidence type="ECO:0000313" key="5">
    <source>
        <dbReference type="Proteomes" id="UP001160991"/>
    </source>
</evidence>
<dbReference type="InterPro" id="IPR051203">
    <property type="entry name" value="Polysaccharide_Synthase-Rel"/>
</dbReference>
<protein>
    <submittedName>
        <fullName evidence="4">Nucleoside-diphosphate sugar epimerase/dehydratase</fullName>
    </submittedName>
</protein>
<feature type="transmembrane region" description="Helical" evidence="2">
    <location>
        <begin position="91"/>
        <end position="110"/>
    </location>
</feature>
<comment type="similarity">
    <text evidence="1">Belongs to the polysaccharide synthase family.</text>
</comment>
<dbReference type="PANTHER" id="PTHR43318:SF1">
    <property type="entry name" value="POLYSACCHARIDE BIOSYNTHESIS PROTEIN EPSC-RELATED"/>
    <property type="match status" value="1"/>
</dbReference>
<gene>
    <name evidence="4" type="ORF">QEZ38_06655</name>
</gene>
<dbReference type="InterPro" id="IPR036291">
    <property type="entry name" value="NAD(P)-bd_dom_sf"/>
</dbReference>
<dbReference type="InterPro" id="IPR029063">
    <property type="entry name" value="SAM-dependent_MTases_sf"/>
</dbReference>
<dbReference type="SUPFAM" id="SSF53335">
    <property type="entry name" value="S-adenosyl-L-methionine-dependent methyltransferases"/>
    <property type="match status" value="1"/>
</dbReference>
<dbReference type="CDD" id="cd05237">
    <property type="entry name" value="UDP_invert_4-6DH_SDR_e"/>
    <property type="match status" value="1"/>
</dbReference>
<feature type="transmembrane region" description="Helical" evidence="2">
    <location>
        <begin position="116"/>
        <end position="136"/>
    </location>
</feature>
<evidence type="ECO:0000313" key="4">
    <source>
        <dbReference type="EMBL" id="MDI1474374.1"/>
    </source>
</evidence>
<evidence type="ECO:0000256" key="1">
    <source>
        <dbReference type="ARBA" id="ARBA00007430"/>
    </source>
</evidence>
<dbReference type="RefSeq" id="WP_281335394.1">
    <property type="nucleotide sequence ID" value="NZ_JARZZP010000010.1"/>
</dbReference>
<sequence>MNKKMTDYVIDLVEVLNKQQKQVFWGIFDAASMISSIIVSYILFYGLINPAPVDYVIYTSLTFLFYQIMIGFWGLNASISRYSKITDFMKIFIGVSISSVLSYLLCYAFLPLFSVRFIVLFILLSTFLILLPRITWQLIYSRRKKSDGEGEHRRTFLIGAGDGGALFMNSYQHPTSDLELVGILDNDEKKKGQKLGGIPVLGSYEQLPELSKRHQIEKVIVAIPSLDPSEYERILKMCNQLGLKCYKMPKIESVVQGLHPQVGGFQKIDITDLLGRKEIQLDESRLGSEITGKTILVTGAGGSIGSEICRQVSRFNPERVVLLGHGENSIYLIYHELIRSFQGIDYVPVIADIQDYDRLLQVFEQYQPAIVYHAAAHKHVPMMERNPKEAFKNNILGTYNVAKAVDAAKVPKMVMISTDKAVNPPNVMGATKRVAELIVTGFNQRSQSTYCAVRFGNVLGSRGSVIPVFERQIAEGGPVTVTDFRMTRYFMTIPEASRLVIHAGAYAKDGEVFILDMGKPVKIYDLAKKMVLLSGRTENEIPIVEVGIRPGEKLYEELLVSTELVDNQVMDKIFVGKVNVMPLEVINQKIEEFRALQGSELKQAIIGFANETTHADS</sequence>
<keyword evidence="2" id="KW-0472">Membrane</keyword>
<organism evidence="4 5">
    <name type="scientific">Streptococcus taonis</name>
    <dbReference type="NCBI Taxonomy" id="3041623"/>
    <lineage>
        <taxon>Bacteria</taxon>
        <taxon>Bacillati</taxon>
        <taxon>Bacillota</taxon>
        <taxon>Bacilli</taxon>
        <taxon>Lactobacillales</taxon>
        <taxon>Streptococcaceae</taxon>
        <taxon>Streptococcus</taxon>
    </lineage>
</organism>
<reference evidence="4" key="1">
    <citation type="submission" date="2023-04" db="EMBL/GenBank/DDBJ databases">
        <title>A new Streptococcus species isolated from the patient with bacteremia.</title>
        <authorList>
            <person name="Chen Y.-S."/>
            <person name="Lee C.-Y."/>
            <person name="Chan C.-K."/>
        </authorList>
    </citation>
    <scope>NUCLEOTIDE SEQUENCE</scope>
    <source>
        <strain evidence="4">ST22-14</strain>
    </source>
</reference>
<feature type="domain" description="Polysaccharide biosynthesis protein CapD-like" evidence="3">
    <location>
        <begin position="295"/>
        <end position="576"/>
    </location>
</feature>
<evidence type="ECO:0000256" key="2">
    <source>
        <dbReference type="SAM" id="Phobius"/>
    </source>
</evidence>
<accession>A0ABT6PEP4</accession>
<feature type="transmembrane region" description="Helical" evidence="2">
    <location>
        <begin position="56"/>
        <end position="79"/>
    </location>
</feature>
<dbReference type="Gene3D" id="3.40.50.720">
    <property type="entry name" value="NAD(P)-binding Rossmann-like Domain"/>
    <property type="match status" value="2"/>
</dbReference>
<keyword evidence="2" id="KW-1133">Transmembrane helix</keyword>
<dbReference type="Pfam" id="PF13727">
    <property type="entry name" value="CoA_binding_3"/>
    <property type="match status" value="1"/>
</dbReference>
<dbReference type="Proteomes" id="UP001160991">
    <property type="component" value="Unassembled WGS sequence"/>
</dbReference>
<keyword evidence="5" id="KW-1185">Reference proteome</keyword>
<name>A0ABT6PEP4_9STRE</name>